<evidence type="ECO:0000313" key="6">
    <source>
        <dbReference type="Proteomes" id="UP000015453"/>
    </source>
</evidence>
<name>S8E4S1_9LAMI</name>
<feature type="domain" description="CCT" evidence="4">
    <location>
        <begin position="16"/>
        <end position="58"/>
    </location>
</feature>
<evidence type="ECO:0000256" key="1">
    <source>
        <dbReference type="ARBA" id="ARBA00004123"/>
    </source>
</evidence>
<dbReference type="PANTHER" id="PTHR31319">
    <property type="entry name" value="ZINC FINGER PROTEIN CONSTANS-LIKE 4"/>
    <property type="match status" value="1"/>
</dbReference>
<dbReference type="InterPro" id="IPR045281">
    <property type="entry name" value="CONSTANS-like"/>
</dbReference>
<evidence type="ECO:0000313" key="5">
    <source>
        <dbReference type="EMBL" id="EPS67327.1"/>
    </source>
</evidence>
<dbReference type="PANTHER" id="PTHR31319:SF110">
    <property type="entry name" value="CCT MOTIF FAMILY PROTEIN"/>
    <property type="match status" value="1"/>
</dbReference>
<dbReference type="EMBL" id="AUSU01003172">
    <property type="protein sequence ID" value="EPS67327.1"/>
    <property type="molecule type" value="Genomic_DNA"/>
</dbReference>
<organism evidence="5 6">
    <name type="scientific">Genlisea aurea</name>
    <dbReference type="NCBI Taxonomy" id="192259"/>
    <lineage>
        <taxon>Eukaryota</taxon>
        <taxon>Viridiplantae</taxon>
        <taxon>Streptophyta</taxon>
        <taxon>Embryophyta</taxon>
        <taxon>Tracheophyta</taxon>
        <taxon>Spermatophyta</taxon>
        <taxon>Magnoliopsida</taxon>
        <taxon>eudicotyledons</taxon>
        <taxon>Gunneridae</taxon>
        <taxon>Pentapetalae</taxon>
        <taxon>asterids</taxon>
        <taxon>lamiids</taxon>
        <taxon>Lamiales</taxon>
        <taxon>Lentibulariaceae</taxon>
        <taxon>Genlisea</taxon>
    </lineage>
</organism>
<protein>
    <recommendedName>
        <fullName evidence="4">CCT domain-containing protein</fullName>
    </recommendedName>
</protein>
<dbReference type="Proteomes" id="UP000015453">
    <property type="component" value="Unassembled WGS sequence"/>
</dbReference>
<sequence>NNPSFNGAVKLSAEERRTKIHRYINKRNHRNFAKRIKYACRKALADSRPRVRGRFAKNDEFERIECDTDDDDGGGTHRAE</sequence>
<keyword evidence="2 3" id="KW-0539">Nucleus</keyword>
<evidence type="ECO:0000256" key="3">
    <source>
        <dbReference type="PROSITE-ProRule" id="PRU00357"/>
    </source>
</evidence>
<dbReference type="GO" id="GO:0003700">
    <property type="term" value="F:DNA-binding transcription factor activity"/>
    <property type="evidence" value="ECO:0007669"/>
    <property type="project" value="TreeGrafter"/>
</dbReference>
<keyword evidence="6" id="KW-1185">Reference proteome</keyword>
<dbReference type="PROSITE" id="PS51017">
    <property type="entry name" value="CCT"/>
    <property type="match status" value="1"/>
</dbReference>
<dbReference type="GO" id="GO:0009909">
    <property type="term" value="P:regulation of flower development"/>
    <property type="evidence" value="ECO:0007669"/>
    <property type="project" value="InterPro"/>
</dbReference>
<dbReference type="GO" id="GO:0005634">
    <property type="term" value="C:nucleus"/>
    <property type="evidence" value="ECO:0007669"/>
    <property type="project" value="UniProtKB-SubCell"/>
</dbReference>
<dbReference type="OrthoDB" id="900419at2759"/>
<comment type="caution">
    <text evidence="5">The sequence shown here is derived from an EMBL/GenBank/DDBJ whole genome shotgun (WGS) entry which is preliminary data.</text>
</comment>
<evidence type="ECO:0000259" key="4">
    <source>
        <dbReference type="PROSITE" id="PS51017"/>
    </source>
</evidence>
<comment type="subcellular location">
    <subcellularLocation>
        <location evidence="1 3">Nucleus</location>
    </subcellularLocation>
</comment>
<dbReference type="InterPro" id="IPR010402">
    <property type="entry name" value="CCT_domain"/>
</dbReference>
<feature type="non-terminal residue" evidence="5">
    <location>
        <position position="80"/>
    </location>
</feature>
<accession>S8E4S1</accession>
<evidence type="ECO:0000256" key="2">
    <source>
        <dbReference type="ARBA" id="ARBA00023242"/>
    </source>
</evidence>
<gene>
    <name evidence="5" type="ORF">M569_07448</name>
</gene>
<dbReference type="AlphaFoldDB" id="S8E4S1"/>
<feature type="non-terminal residue" evidence="5">
    <location>
        <position position="1"/>
    </location>
</feature>
<reference evidence="5 6" key="1">
    <citation type="journal article" date="2013" name="BMC Genomics">
        <title>The miniature genome of a carnivorous plant Genlisea aurea contains a low number of genes and short non-coding sequences.</title>
        <authorList>
            <person name="Leushkin E.V."/>
            <person name="Sutormin R.A."/>
            <person name="Nabieva E.R."/>
            <person name="Penin A.A."/>
            <person name="Kondrashov A.S."/>
            <person name="Logacheva M.D."/>
        </authorList>
    </citation>
    <scope>NUCLEOTIDE SEQUENCE [LARGE SCALE GENOMIC DNA]</scope>
</reference>
<dbReference type="Pfam" id="PF06203">
    <property type="entry name" value="CCT"/>
    <property type="match status" value="1"/>
</dbReference>
<proteinExistence type="predicted"/>